<dbReference type="Proteomes" id="UP000464178">
    <property type="component" value="Chromosome"/>
</dbReference>
<feature type="compositionally biased region" description="Basic and acidic residues" evidence="1">
    <location>
        <begin position="7"/>
        <end position="19"/>
    </location>
</feature>
<feature type="region of interest" description="Disordered" evidence="1">
    <location>
        <begin position="1"/>
        <end position="38"/>
    </location>
</feature>
<feature type="compositionally biased region" description="Polar residues" evidence="1">
    <location>
        <begin position="22"/>
        <end position="38"/>
    </location>
</feature>
<accession>A0A6P2D6S2</accession>
<proteinExistence type="predicted"/>
<evidence type="ECO:0000259" key="2">
    <source>
        <dbReference type="Pfam" id="PF13451"/>
    </source>
</evidence>
<dbReference type="Pfam" id="PF13451">
    <property type="entry name" value="zf_Tbcl"/>
    <property type="match status" value="1"/>
</dbReference>
<name>A0A6P2D6S2_9BACT</name>
<protein>
    <recommendedName>
        <fullName evidence="2">Probable zinc-binding domain-containing protein</fullName>
    </recommendedName>
</protein>
<dbReference type="AlphaFoldDB" id="A0A6P2D6S2"/>
<sequence length="89" mass="10139">MGRGKPRHDGSDKRRESRVPADTSQQAPNNSYSPLTQYEDTPFTCADCGKEEIWTAAQQKWWYEVAKGTIYSRAIRCRSCRQALRKGGV</sequence>
<organism evidence="3 4">
    <name type="scientific">Gemmata massiliana</name>
    <dbReference type="NCBI Taxonomy" id="1210884"/>
    <lineage>
        <taxon>Bacteria</taxon>
        <taxon>Pseudomonadati</taxon>
        <taxon>Planctomycetota</taxon>
        <taxon>Planctomycetia</taxon>
        <taxon>Gemmatales</taxon>
        <taxon>Gemmataceae</taxon>
        <taxon>Gemmata</taxon>
    </lineage>
</organism>
<evidence type="ECO:0000313" key="3">
    <source>
        <dbReference type="EMBL" id="VTR95172.1"/>
    </source>
</evidence>
<feature type="domain" description="Probable zinc-binding" evidence="2">
    <location>
        <begin position="39"/>
        <end position="85"/>
    </location>
</feature>
<reference evidence="3 4" key="1">
    <citation type="submission" date="2019-05" db="EMBL/GenBank/DDBJ databases">
        <authorList>
            <consortium name="Science for Life Laboratories"/>
        </authorList>
    </citation>
    <scope>NUCLEOTIDE SEQUENCE [LARGE SCALE GENOMIC DNA]</scope>
    <source>
        <strain evidence="3">Soil9</strain>
    </source>
</reference>
<evidence type="ECO:0000256" key="1">
    <source>
        <dbReference type="SAM" id="MobiDB-lite"/>
    </source>
</evidence>
<gene>
    <name evidence="3" type="ORF">SOIL9_25420</name>
</gene>
<evidence type="ECO:0000313" key="4">
    <source>
        <dbReference type="Proteomes" id="UP000464178"/>
    </source>
</evidence>
<dbReference type="EMBL" id="LR593886">
    <property type="protein sequence ID" value="VTR95172.1"/>
    <property type="molecule type" value="Genomic_DNA"/>
</dbReference>
<keyword evidence="4" id="KW-1185">Reference proteome</keyword>
<dbReference type="RefSeq" id="WP_162669622.1">
    <property type="nucleotide sequence ID" value="NZ_LR593886.1"/>
</dbReference>
<dbReference type="KEGG" id="gms:SOIL9_25420"/>
<dbReference type="InterPro" id="IPR025306">
    <property type="entry name" value="Zn-bnd_dom_prob"/>
</dbReference>